<dbReference type="InterPro" id="IPR014937">
    <property type="entry name" value="DUF1810"/>
</dbReference>
<dbReference type="InterPro" id="IPR036287">
    <property type="entry name" value="Rv1873-like_sf"/>
</dbReference>
<dbReference type="EMBL" id="JABBGM010000014">
    <property type="protein sequence ID" value="NML95939.1"/>
    <property type="molecule type" value="Genomic_DNA"/>
</dbReference>
<organism evidence="1 2">
    <name type="scientific">Novosphingobium olei</name>
    <dbReference type="NCBI Taxonomy" id="2728851"/>
    <lineage>
        <taxon>Bacteria</taxon>
        <taxon>Pseudomonadati</taxon>
        <taxon>Pseudomonadota</taxon>
        <taxon>Alphaproteobacteria</taxon>
        <taxon>Sphingomonadales</taxon>
        <taxon>Sphingomonadaceae</taxon>
        <taxon>Novosphingobium</taxon>
    </lineage>
</organism>
<dbReference type="Pfam" id="PF08837">
    <property type="entry name" value="DUF1810"/>
    <property type="match status" value="1"/>
</dbReference>
<gene>
    <name evidence="1" type="ORF">HHL27_19890</name>
</gene>
<evidence type="ECO:0000313" key="1">
    <source>
        <dbReference type="EMBL" id="NML95939.1"/>
    </source>
</evidence>
<comment type="caution">
    <text evidence="1">The sequence shown here is derived from an EMBL/GenBank/DDBJ whole genome shotgun (WGS) entry which is preliminary data.</text>
</comment>
<dbReference type="SUPFAM" id="SSF140736">
    <property type="entry name" value="Rv1873-like"/>
    <property type="match status" value="1"/>
</dbReference>
<keyword evidence="2" id="KW-1185">Reference proteome</keyword>
<dbReference type="AlphaFoldDB" id="A0A7Y0BSW8"/>
<proteinExistence type="predicted"/>
<dbReference type="PIRSF" id="PIRSF008546">
    <property type="entry name" value="UCP008546"/>
    <property type="match status" value="1"/>
</dbReference>
<reference evidence="1 2" key="1">
    <citation type="submission" date="2020-04" db="EMBL/GenBank/DDBJ databases">
        <title>Novosphingobium sp. TW-4 isolated from soil.</title>
        <authorList>
            <person name="Dahal R.H."/>
            <person name="Chaudhary D.K."/>
        </authorList>
    </citation>
    <scope>NUCLEOTIDE SEQUENCE [LARGE SCALE GENOMIC DNA]</scope>
    <source>
        <strain evidence="1 2">TW-4</strain>
    </source>
</reference>
<dbReference type="Gene3D" id="1.25.40.380">
    <property type="entry name" value="Protein of unknown function DUF1810"/>
    <property type="match status" value="1"/>
</dbReference>
<evidence type="ECO:0000313" key="2">
    <source>
        <dbReference type="Proteomes" id="UP000583556"/>
    </source>
</evidence>
<accession>A0A7Y0BSW8</accession>
<protein>
    <submittedName>
        <fullName evidence="1">DUF1810 domain-containing protein</fullName>
    </submittedName>
</protein>
<sequence length="157" mass="17642">MNYNLERFVDAQRDTYQAALREIRSGRKQTHWIWYIFPQMSGLGRSGMAQRFAIRSLEEAQAYLAHPVLGSRLQECVTALQDLPMSGPEEVFGALDAVKVRSSLTLFAEADPEQALFSAALDRWYKGARDPRTLNILVPATTIDRADNGARADARPE</sequence>
<dbReference type="RefSeq" id="WP_169495140.1">
    <property type="nucleotide sequence ID" value="NZ_JABBGM010000014.1"/>
</dbReference>
<dbReference type="Proteomes" id="UP000583556">
    <property type="component" value="Unassembled WGS sequence"/>
</dbReference>
<name>A0A7Y0BSW8_9SPHN</name>